<gene>
    <name evidence="2" type="ORF">FHX73_14462</name>
</gene>
<dbReference type="OrthoDB" id="4567904at2"/>
<accession>A0A561T795</accession>
<proteinExistence type="predicted"/>
<keyword evidence="1" id="KW-0732">Signal</keyword>
<sequence length="96" mass="9625">MKRVLHAAGIVLAAATLGLTTATSAGAATGQLSLNDQFFQDPSGCYNAESGPLNVYNGTDQEVTVFGNADCTGPVNGTVDPGQSGNFDFGASVSVP</sequence>
<dbReference type="EMBL" id="VIWT01000004">
    <property type="protein sequence ID" value="TWF82979.1"/>
    <property type="molecule type" value="Genomic_DNA"/>
</dbReference>
<evidence type="ECO:0000313" key="3">
    <source>
        <dbReference type="Proteomes" id="UP000317940"/>
    </source>
</evidence>
<feature type="chain" id="PRO_5021958038" description="Secreted protein" evidence="1">
    <location>
        <begin position="28"/>
        <end position="96"/>
    </location>
</feature>
<comment type="caution">
    <text evidence="2">The sequence shown here is derived from an EMBL/GenBank/DDBJ whole genome shotgun (WGS) entry which is preliminary data.</text>
</comment>
<evidence type="ECO:0008006" key="4">
    <source>
        <dbReference type="Google" id="ProtNLM"/>
    </source>
</evidence>
<dbReference type="RefSeq" id="WP_145910230.1">
    <property type="nucleotide sequence ID" value="NZ_BAAAMZ010000009.1"/>
</dbReference>
<evidence type="ECO:0000256" key="1">
    <source>
        <dbReference type="SAM" id="SignalP"/>
    </source>
</evidence>
<protein>
    <recommendedName>
        <fullName evidence="4">Secreted protein</fullName>
    </recommendedName>
</protein>
<dbReference type="Proteomes" id="UP000317940">
    <property type="component" value="Unassembled WGS sequence"/>
</dbReference>
<reference evidence="2 3" key="1">
    <citation type="submission" date="2019-06" db="EMBL/GenBank/DDBJ databases">
        <title>Sequencing the genomes of 1000 actinobacteria strains.</title>
        <authorList>
            <person name="Klenk H.-P."/>
        </authorList>
    </citation>
    <scope>NUCLEOTIDE SEQUENCE [LARGE SCALE GENOMIC DNA]</scope>
    <source>
        <strain evidence="2 3">DSM 44826</strain>
    </source>
</reference>
<evidence type="ECO:0000313" key="2">
    <source>
        <dbReference type="EMBL" id="TWF82979.1"/>
    </source>
</evidence>
<keyword evidence="3" id="KW-1185">Reference proteome</keyword>
<feature type="signal peptide" evidence="1">
    <location>
        <begin position="1"/>
        <end position="27"/>
    </location>
</feature>
<name>A0A561T795_9ACTN</name>
<organism evidence="2 3">
    <name type="scientific">Kitasatospora viridis</name>
    <dbReference type="NCBI Taxonomy" id="281105"/>
    <lineage>
        <taxon>Bacteria</taxon>
        <taxon>Bacillati</taxon>
        <taxon>Actinomycetota</taxon>
        <taxon>Actinomycetes</taxon>
        <taxon>Kitasatosporales</taxon>
        <taxon>Streptomycetaceae</taxon>
        <taxon>Kitasatospora</taxon>
    </lineage>
</organism>
<dbReference type="AlphaFoldDB" id="A0A561T795"/>